<dbReference type="AlphaFoldDB" id="A0A150PBD7"/>
<proteinExistence type="predicted"/>
<reference evidence="1 2" key="1">
    <citation type="submission" date="2014-02" db="EMBL/GenBank/DDBJ databases">
        <title>The small core and large imbalanced accessory genome model reveals a collaborative survival strategy of Sorangium cellulosum strains in nature.</title>
        <authorList>
            <person name="Han K."/>
            <person name="Peng R."/>
            <person name="Blom J."/>
            <person name="Li Y.-Z."/>
        </authorList>
    </citation>
    <scope>NUCLEOTIDE SEQUENCE [LARGE SCALE GENOMIC DNA]</scope>
    <source>
        <strain evidence="1 2">So0157-25</strain>
    </source>
</reference>
<evidence type="ECO:0000313" key="2">
    <source>
        <dbReference type="Proteomes" id="UP000075420"/>
    </source>
</evidence>
<evidence type="ECO:0000313" key="1">
    <source>
        <dbReference type="EMBL" id="KYF52995.1"/>
    </source>
</evidence>
<accession>A0A150PBD7</accession>
<dbReference type="EMBL" id="JELY01002309">
    <property type="protein sequence ID" value="KYF52995.1"/>
    <property type="molecule type" value="Genomic_DNA"/>
</dbReference>
<sequence length="458" mass="49055">MLSRRASLWGRGRAVLLPLALLLGLGQAACSGHEDRVRTALDALDRGAPAEAVAALNEELEVETADALPALQGDNALLLLDRGNVLLSMDRYKLSARDLGVADKSIDLLDMSRGAADELGKYLFSDDAGPYKAPAYEKLLINTVNMMNYLAQRDLNGARVEARRLAVMQRYLRDHEGETALIGLGSYLAGFAFEKSGQPEEALLYYDDALRHGPYPSLRRPLRALTRGEPRSPRIAALIDGVEPPPPLAEAGEAELVVVVGFGRVPQKVPQRLPIGLALTLVADDISPMDRARADELAAKGLVTWVNYPTLARGKGGYAIPTLKIDGRPQPMEQALDVEAQVRSSWKKNEGTLILSAITRTVARVAAGEAAQGATEAAAEDSGPLGLLVGLLTSATLTALDTPDTRGWSTLPARIAVARLRVRAGTHDIVVGARGEVRRARVRVAAGGWAFVPVMVLR</sequence>
<organism evidence="1 2">
    <name type="scientific">Sorangium cellulosum</name>
    <name type="common">Polyangium cellulosum</name>
    <dbReference type="NCBI Taxonomy" id="56"/>
    <lineage>
        <taxon>Bacteria</taxon>
        <taxon>Pseudomonadati</taxon>
        <taxon>Myxococcota</taxon>
        <taxon>Polyangia</taxon>
        <taxon>Polyangiales</taxon>
        <taxon>Polyangiaceae</taxon>
        <taxon>Sorangium</taxon>
    </lineage>
</organism>
<protein>
    <submittedName>
        <fullName evidence="1">Uncharacterized protein</fullName>
    </submittedName>
</protein>
<name>A0A150PBD7_SORCE</name>
<dbReference type="Proteomes" id="UP000075420">
    <property type="component" value="Unassembled WGS sequence"/>
</dbReference>
<comment type="caution">
    <text evidence="1">The sequence shown here is derived from an EMBL/GenBank/DDBJ whole genome shotgun (WGS) entry which is preliminary data.</text>
</comment>
<gene>
    <name evidence="1" type="ORF">BE08_21665</name>
</gene>